<dbReference type="SUPFAM" id="SSF143120">
    <property type="entry name" value="YefM-like"/>
    <property type="match status" value="1"/>
</dbReference>
<sequence>MKEITSKDAKNQFGQFLDWAQREPVRVTKRGRSAGVFLSEEQFQRLRGSAWEQLAATMDAIRDQAEANGLTDDILTKLLDDES</sequence>
<dbReference type="InterPro" id="IPR036165">
    <property type="entry name" value="YefM-like_sf"/>
</dbReference>
<protein>
    <recommendedName>
        <fullName evidence="2">Antitoxin</fullName>
    </recommendedName>
</protein>
<gene>
    <name evidence="3" type="ORF">SAMN05660653_02394</name>
</gene>
<dbReference type="Gene3D" id="3.40.1620.10">
    <property type="entry name" value="YefM-like domain"/>
    <property type="match status" value="1"/>
</dbReference>
<dbReference type="Proteomes" id="UP000198771">
    <property type="component" value="Unassembled WGS sequence"/>
</dbReference>
<dbReference type="EMBL" id="FMXO01000014">
    <property type="protein sequence ID" value="SDB49108.1"/>
    <property type="molecule type" value="Genomic_DNA"/>
</dbReference>
<dbReference type="InterPro" id="IPR006442">
    <property type="entry name" value="Antitoxin_Phd/YefM"/>
</dbReference>
<keyword evidence="4" id="KW-1185">Reference proteome</keyword>
<dbReference type="NCBIfam" id="TIGR01552">
    <property type="entry name" value="phd_fam"/>
    <property type="match status" value="1"/>
</dbReference>
<organism evidence="3 4">
    <name type="scientific">Desulfonatronum thiosulfatophilum</name>
    <dbReference type="NCBI Taxonomy" id="617002"/>
    <lineage>
        <taxon>Bacteria</taxon>
        <taxon>Pseudomonadati</taxon>
        <taxon>Thermodesulfobacteriota</taxon>
        <taxon>Desulfovibrionia</taxon>
        <taxon>Desulfovibrionales</taxon>
        <taxon>Desulfonatronaceae</taxon>
        <taxon>Desulfonatronum</taxon>
    </lineage>
</organism>
<evidence type="ECO:0000313" key="3">
    <source>
        <dbReference type="EMBL" id="SDB49108.1"/>
    </source>
</evidence>
<proteinExistence type="inferred from homology"/>
<dbReference type="RefSeq" id="WP_425248228.1">
    <property type="nucleotide sequence ID" value="NZ_FMXO01000014.1"/>
</dbReference>
<evidence type="ECO:0000256" key="2">
    <source>
        <dbReference type="RuleBase" id="RU362080"/>
    </source>
</evidence>
<name>A0A1G6DVG5_9BACT</name>
<reference evidence="3 4" key="1">
    <citation type="submission" date="2016-10" db="EMBL/GenBank/DDBJ databases">
        <authorList>
            <person name="de Groot N.N."/>
        </authorList>
    </citation>
    <scope>NUCLEOTIDE SEQUENCE [LARGE SCALE GENOMIC DNA]</scope>
    <source>
        <strain evidence="3 4">ASO4-2</strain>
    </source>
</reference>
<dbReference type="AlphaFoldDB" id="A0A1G6DVG5"/>
<dbReference type="Pfam" id="PF02604">
    <property type="entry name" value="PhdYeFM_antitox"/>
    <property type="match status" value="1"/>
</dbReference>
<comment type="function">
    <text evidence="2">Antitoxin component of a type II toxin-antitoxin (TA) system.</text>
</comment>
<evidence type="ECO:0000256" key="1">
    <source>
        <dbReference type="ARBA" id="ARBA00009981"/>
    </source>
</evidence>
<dbReference type="STRING" id="617002.SAMN05660653_02394"/>
<accession>A0A1G6DVG5</accession>
<evidence type="ECO:0000313" key="4">
    <source>
        <dbReference type="Proteomes" id="UP000198771"/>
    </source>
</evidence>
<comment type="similarity">
    <text evidence="1 2">Belongs to the phD/YefM antitoxin family.</text>
</comment>